<sequence>MGNLYDYYAAADDAQALGIFEDGRVDDRFGTVGLKGVDPFALLGAIEAALTGVPEEQVEAAPRFCELLSDPHHEGHWLVSLTDTLRDALALAGSSRLEEAASAWTLTEDGAGHDAELIADFLERLADLARDAGQCGLYCGISL</sequence>
<name>A0A0F2TM12_STRR3</name>
<dbReference type="AlphaFoldDB" id="A0A0F2TM12"/>
<reference evidence="1 2" key="1">
    <citation type="submission" date="2015-02" db="EMBL/GenBank/DDBJ databases">
        <authorList>
            <person name="Ju K.-S."/>
            <person name="Doroghazi J.R."/>
            <person name="Metcalf W."/>
        </authorList>
    </citation>
    <scope>NUCLEOTIDE SEQUENCE [LARGE SCALE GENOMIC DNA]</scope>
    <source>
        <strain evidence="1 2">ATCC 31215</strain>
    </source>
</reference>
<accession>A0A0F2TM12</accession>
<comment type="caution">
    <text evidence="1">The sequence shown here is derived from an EMBL/GenBank/DDBJ whole genome shotgun (WGS) entry which is preliminary data.</text>
</comment>
<organism evidence="1 2">
    <name type="scientific">Streptomyces rubellomurinus (strain ATCC 31215)</name>
    <dbReference type="NCBI Taxonomy" id="359131"/>
    <lineage>
        <taxon>Bacteria</taxon>
        <taxon>Bacillati</taxon>
        <taxon>Actinomycetota</taxon>
        <taxon>Actinomycetes</taxon>
        <taxon>Kitasatosporales</taxon>
        <taxon>Streptomycetaceae</taxon>
        <taxon>Streptomyces</taxon>
    </lineage>
</organism>
<evidence type="ECO:0000313" key="1">
    <source>
        <dbReference type="EMBL" id="KJS63330.1"/>
    </source>
</evidence>
<dbReference type="OrthoDB" id="3537879at2"/>
<gene>
    <name evidence="1" type="ORF">VM95_03815</name>
</gene>
<evidence type="ECO:0000313" key="2">
    <source>
        <dbReference type="Proteomes" id="UP000033699"/>
    </source>
</evidence>
<dbReference type="RefSeq" id="WP_045692541.1">
    <property type="nucleotide sequence ID" value="NZ_JZKH01000004.1"/>
</dbReference>
<dbReference type="EMBL" id="JZKH01000004">
    <property type="protein sequence ID" value="KJS63330.1"/>
    <property type="molecule type" value="Genomic_DNA"/>
</dbReference>
<dbReference type="PATRIC" id="fig|359131.3.peg.3891"/>
<proteinExistence type="predicted"/>
<evidence type="ECO:0008006" key="3">
    <source>
        <dbReference type="Google" id="ProtNLM"/>
    </source>
</evidence>
<protein>
    <recommendedName>
        <fullName evidence="3">DUF1877 domain-containing protein</fullName>
    </recommendedName>
</protein>
<dbReference type="Proteomes" id="UP000033699">
    <property type="component" value="Unassembled WGS sequence"/>
</dbReference>
<keyword evidence="2" id="KW-1185">Reference proteome</keyword>